<feature type="compositionally biased region" description="Basic and acidic residues" evidence="7">
    <location>
        <begin position="11"/>
        <end position="22"/>
    </location>
</feature>
<organism evidence="9 10">
    <name type="scientific">Mycena indigotica</name>
    <dbReference type="NCBI Taxonomy" id="2126181"/>
    <lineage>
        <taxon>Eukaryota</taxon>
        <taxon>Fungi</taxon>
        <taxon>Dikarya</taxon>
        <taxon>Basidiomycota</taxon>
        <taxon>Agaricomycotina</taxon>
        <taxon>Agaricomycetes</taxon>
        <taxon>Agaricomycetidae</taxon>
        <taxon>Agaricales</taxon>
        <taxon>Marasmiineae</taxon>
        <taxon>Mycenaceae</taxon>
        <taxon>Mycena</taxon>
    </lineage>
</organism>
<keyword evidence="1" id="KW-0805">Transcription regulation</keyword>
<dbReference type="EMBL" id="JACAZF010000011">
    <property type="protein sequence ID" value="KAF7292695.1"/>
    <property type="molecule type" value="Genomic_DNA"/>
</dbReference>
<dbReference type="PANTHER" id="PTHR10328">
    <property type="entry name" value="PROTEIN MAX MYC-ASSOCIATED FACTOR X"/>
    <property type="match status" value="1"/>
</dbReference>
<dbReference type="Proteomes" id="UP000636479">
    <property type="component" value="Unassembled WGS sequence"/>
</dbReference>
<feature type="region of interest" description="Disordered" evidence="7">
    <location>
        <begin position="1"/>
        <end position="22"/>
    </location>
</feature>
<dbReference type="GO" id="GO:0045944">
    <property type="term" value="P:positive regulation of transcription by RNA polymerase II"/>
    <property type="evidence" value="ECO:0007669"/>
    <property type="project" value="TreeGrafter"/>
</dbReference>
<dbReference type="AlphaFoldDB" id="A0A8H6S5P3"/>
<sequence>MPTETGDSDSDDHGRGDAVDHGHHPTVAIKTCGICVSSLYLDPTTSLARIRPSLLSLTTFEQLLSYQHILTHHNAMPYYDNTIFQMPPSPTSSSSSHSSGPPQTPNTPEFHLGQLQRQQQQHPNAMLAVPSLLPEFADGAAFATTKLSPAPTPTPLKPTTAERRASHNAVERARRETLNGRFLDLAGLLPNLKHLRRPSKSAIVNSSIAHVRAARRYRALASAQLRALNSECDGLRREVNGWRARAGMRPATVPVRDEAFHVVLSGEEPPFDPLDLDFGLEEEGEEGLEFVGAVYSARQRRHRSGGVPSEATCEGPLLLSHPYADGSAGASQSASPARQTSGSPTPTQPMPSSGFHHTPAFENFTPHDHTWAYAHPTANTNAW</sequence>
<feature type="region of interest" description="Disordered" evidence="7">
    <location>
        <begin position="300"/>
        <end position="361"/>
    </location>
</feature>
<evidence type="ECO:0000256" key="3">
    <source>
        <dbReference type="ARBA" id="ARBA00023159"/>
    </source>
</evidence>
<dbReference type="Gene3D" id="4.10.280.10">
    <property type="entry name" value="Helix-loop-helix DNA-binding domain"/>
    <property type="match status" value="1"/>
</dbReference>
<evidence type="ECO:0000256" key="7">
    <source>
        <dbReference type="SAM" id="MobiDB-lite"/>
    </source>
</evidence>
<dbReference type="CDD" id="cd00083">
    <property type="entry name" value="bHLH_SF"/>
    <property type="match status" value="1"/>
</dbReference>
<dbReference type="GO" id="GO:0003677">
    <property type="term" value="F:DNA binding"/>
    <property type="evidence" value="ECO:0007669"/>
    <property type="project" value="UniProtKB-KW"/>
</dbReference>
<evidence type="ECO:0000313" key="9">
    <source>
        <dbReference type="EMBL" id="KAF7292695.1"/>
    </source>
</evidence>
<dbReference type="InterPro" id="IPR036638">
    <property type="entry name" value="HLH_DNA-bd_sf"/>
</dbReference>
<feature type="region of interest" description="Disordered" evidence="7">
    <location>
        <begin position="145"/>
        <end position="170"/>
    </location>
</feature>
<reference evidence="9" key="1">
    <citation type="submission" date="2020-05" db="EMBL/GenBank/DDBJ databases">
        <title>Mycena genomes resolve the evolution of fungal bioluminescence.</title>
        <authorList>
            <person name="Tsai I.J."/>
        </authorList>
    </citation>
    <scope>NUCLEOTIDE SEQUENCE</scope>
    <source>
        <strain evidence="9">171206Taipei</strain>
    </source>
</reference>
<keyword evidence="6" id="KW-0175">Coiled coil</keyword>
<dbReference type="GO" id="GO:0003700">
    <property type="term" value="F:DNA-binding transcription factor activity"/>
    <property type="evidence" value="ECO:0007669"/>
    <property type="project" value="TreeGrafter"/>
</dbReference>
<evidence type="ECO:0000256" key="4">
    <source>
        <dbReference type="ARBA" id="ARBA00023163"/>
    </source>
</evidence>
<accession>A0A8H6S5P3</accession>
<evidence type="ECO:0000256" key="5">
    <source>
        <dbReference type="ARBA" id="ARBA00023242"/>
    </source>
</evidence>
<feature type="domain" description="BHLH" evidence="8">
    <location>
        <begin position="162"/>
        <end position="214"/>
    </location>
</feature>
<dbReference type="PANTHER" id="PTHR10328:SF3">
    <property type="entry name" value="PROTEIN MAX"/>
    <property type="match status" value="1"/>
</dbReference>
<keyword evidence="4" id="KW-0804">Transcription</keyword>
<keyword evidence="5" id="KW-0539">Nucleus</keyword>
<keyword evidence="3" id="KW-0010">Activator</keyword>
<feature type="compositionally biased region" description="Acidic residues" evidence="7">
    <location>
        <begin position="1"/>
        <end position="10"/>
    </location>
</feature>
<dbReference type="RefSeq" id="XP_037215123.1">
    <property type="nucleotide sequence ID" value="XM_037368197.1"/>
</dbReference>
<evidence type="ECO:0000259" key="8">
    <source>
        <dbReference type="PROSITE" id="PS50888"/>
    </source>
</evidence>
<name>A0A8H6S5P3_9AGAR</name>
<proteinExistence type="predicted"/>
<keyword evidence="2" id="KW-0238">DNA-binding</keyword>
<dbReference type="InterPro" id="IPR011598">
    <property type="entry name" value="bHLH_dom"/>
</dbReference>
<dbReference type="GO" id="GO:0046983">
    <property type="term" value="F:protein dimerization activity"/>
    <property type="evidence" value="ECO:0007669"/>
    <property type="project" value="InterPro"/>
</dbReference>
<feature type="compositionally biased region" description="Low complexity" evidence="7">
    <location>
        <begin position="324"/>
        <end position="337"/>
    </location>
</feature>
<feature type="compositionally biased region" description="Basic and acidic residues" evidence="7">
    <location>
        <begin position="160"/>
        <end position="170"/>
    </location>
</feature>
<dbReference type="SMART" id="SM00353">
    <property type="entry name" value="HLH"/>
    <property type="match status" value="1"/>
</dbReference>
<dbReference type="GO" id="GO:0090575">
    <property type="term" value="C:RNA polymerase II transcription regulator complex"/>
    <property type="evidence" value="ECO:0007669"/>
    <property type="project" value="TreeGrafter"/>
</dbReference>
<feature type="coiled-coil region" evidence="6">
    <location>
        <begin position="218"/>
        <end position="245"/>
    </location>
</feature>
<comment type="caution">
    <text evidence="9">The sequence shown here is derived from an EMBL/GenBank/DDBJ whole genome shotgun (WGS) entry which is preliminary data.</text>
</comment>
<dbReference type="OrthoDB" id="8964853at2759"/>
<feature type="region of interest" description="Disordered" evidence="7">
    <location>
        <begin position="84"/>
        <end position="122"/>
    </location>
</feature>
<dbReference type="PROSITE" id="PS50888">
    <property type="entry name" value="BHLH"/>
    <property type="match status" value="1"/>
</dbReference>
<protein>
    <submittedName>
        <fullName evidence="9">Macrophage erythroblast attacher isoform 1</fullName>
    </submittedName>
</protein>
<evidence type="ECO:0000256" key="6">
    <source>
        <dbReference type="SAM" id="Coils"/>
    </source>
</evidence>
<feature type="compositionally biased region" description="Low complexity" evidence="7">
    <location>
        <begin position="91"/>
        <end position="101"/>
    </location>
</feature>
<evidence type="ECO:0000256" key="2">
    <source>
        <dbReference type="ARBA" id="ARBA00023125"/>
    </source>
</evidence>
<evidence type="ECO:0000313" key="10">
    <source>
        <dbReference type="Proteomes" id="UP000636479"/>
    </source>
</evidence>
<keyword evidence="10" id="KW-1185">Reference proteome</keyword>
<dbReference type="GeneID" id="59350713"/>
<gene>
    <name evidence="9" type="ORF">MIND_01167700</name>
</gene>
<evidence type="ECO:0000256" key="1">
    <source>
        <dbReference type="ARBA" id="ARBA00023015"/>
    </source>
</evidence>
<dbReference type="Pfam" id="PF00010">
    <property type="entry name" value="HLH"/>
    <property type="match status" value="1"/>
</dbReference>
<dbReference type="SUPFAM" id="SSF47459">
    <property type="entry name" value="HLH, helix-loop-helix DNA-binding domain"/>
    <property type="match status" value="1"/>
</dbReference>